<evidence type="ECO:0000256" key="3">
    <source>
        <dbReference type="ARBA" id="ARBA00022683"/>
    </source>
</evidence>
<evidence type="ECO:0000313" key="5">
    <source>
        <dbReference type="EMBL" id="SHE65447.1"/>
    </source>
</evidence>
<dbReference type="Gene3D" id="3.30.1340.10">
    <property type="entry name" value="HPr-like"/>
    <property type="match status" value="1"/>
</dbReference>
<keyword evidence="2" id="KW-0963">Cytoplasm</keyword>
<dbReference type="SUPFAM" id="SSF55594">
    <property type="entry name" value="HPr-like"/>
    <property type="match status" value="1"/>
</dbReference>
<dbReference type="PROSITE" id="PS51350">
    <property type="entry name" value="PTS_HPR_DOM"/>
    <property type="match status" value="1"/>
</dbReference>
<evidence type="ECO:0000259" key="4">
    <source>
        <dbReference type="PROSITE" id="PS51350"/>
    </source>
</evidence>
<accession>A0A1M4V984</accession>
<evidence type="ECO:0000256" key="1">
    <source>
        <dbReference type="ARBA" id="ARBA00004496"/>
    </source>
</evidence>
<evidence type="ECO:0000256" key="2">
    <source>
        <dbReference type="ARBA" id="ARBA00022490"/>
    </source>
</evidence>
<dbReference type="EMBL" id="FQUY01000004">
    <property type="protein sequence ID" value="SHE65447.1"/>
    <property type="molecule type" value="Genomic_DNA"/>
</dbReference>
<dbReference type="CDD" id="cd00367">
    <property type="entry name" value="PTS-HPr_like"/>
    <property type="match status" value="1"/>
</dbReference>
<dbReference type="GO" id="GO:0009401">
    <property type="term" value="P:phosphoenolpyruvate-dependent sugar phosphotransferase system"/>
    <property type="evidence" value="ECO:0007669"/>
    <property type="project" value="UniProtKB-KW"/>
</dbReference>
<protein>
    <submittedName>
        <fullName evidence="5">Phosphocarrier protein</fullName>
    </submittedName>
</protein>
<name>A0A1M4V984_9FIRM</name>
<comment type="subcellular location">
    <subcellularLocation>
        <location evidence="1">Cytoplasm</location>
    </subcellularLocation>
</comment>
<organism evidence="5 6">
    <name type="scientific">Desulforamulus putei DSM 12395</name>
    <dbReference type="NCBI Taxonomy" id="1121429"/>
    <lineage>
        <taxon>Bacteria</taxon>
        <taxon>Bacillati</taxon>
        <taxon>Bacillota</taxon>
        <taxon>Clostridia</taxon>
        <taxon>Eubacteriales</taxon>
        <taxon>Peptococcaceae</taxon>
        <taxon>Desulforamulus</taxon>
    </lineage>
</organism>
<sequence>MENIKTGKSPKTGDLRMLKKCLQNVNKLDPQPAAKFVKAANQFKAQISLEKGGHRVNGKSIMGLLELANRNGDTLTLTADGEDAPEALQVLGDLLEKELNR</sequence>
<dbReference type="PANTHER" id="PTHR33705">
    <property type="entry name" value="PHOSPHOCARRIER PROTEIN HPR"/>
    <property type="match status" value="1"/>
</dbReference>
<dbReference type="InterPro" id="IPR050399">
    <property type="entry name" value="HPr"/>
</dbReference>
<gene>
    <name evidence="5" type="ORF">SAMN02745133_00843</name>
</gene>
<proteinExistence type="predicted"/>
<dbReference type="Proteomes" id="UP000184148">
    <property type="component" value="Unassembled WGS sequence"/>
</dbReference>
<dbReference type="STRING" id="1121429.SAMN02745133_00843"/>
<dbReference type="InterPro" id="IPR035895">
    <property type="entry name" value="HPr-like_sf"/>
</dbReference>
<dbReference type="PANTHER" id="PTHR33705:SF2">
    <property type="entry name" value="PHOSPHOCARRIER PROTEIN NPR"/>
    <property type="match status" value="1"/>
</dbReference>
<dbReference type="NCBIfam" id="TIGR01003">
    <property type="entry name" value="PTS_HPr_family"/>
    <property type="match status" value="1"/>
</dbReference>
<reference evidence="6" key="1">
    <citation type="submission" date="2016-11" db="EMBL/GenBank/DDBJ databases">
        <authorList>
            <person name="Varghese N."/>
            <person name="Submissions S."/>
        </authorList>
    </citation>
    <scope>NUCLEOTIDE SEQUENCE [LARGE SCALE GENOMIC DNA]</scope>
    <source>
        <strain evidence="6">DSM 12395</strain>
    </source>
</reference>
<keyword evidence="3" id="KW-0598">Phosphotransferase system</keyword>
<feature type="domain" description="HPr" evidence="4">
    <location>
        <begin position="10"/>
        <end position="101"/>
    </location>
</feature>
<dbReference type="InterPro" id="IPR000032">
    <property type="entry name" value="HPr-like"/>
</dbReference>
<dbReference type="Pfam" id="PF00381">
    <property type="entry name" value="PTS-HPr"/>
    <property type="match status" value="1"/>
</dbReference>
<evidence type="ECO:0000313" key="6">
    <source>
        <dbReference type="Proteomes" id="UP000184148"/>
    </source>
</evidence>
<dbReference type="AlphaFoldDB" id="A0A1M4V984"/>
<dbReference type="PRINTS" id="PR00107">
    <property type="entry name" value="PHOSPHOCPHPR"/>
</dbReference>
<keyword evidence="6" id="KW-1185">Reference proteome</keyword>
<dbReference type="GO" id="GO:0005737">
    <property type="term" value="C:cytoplasm"/>
    <property type="evidence" value="ECO:0007669"/>
    <property type="project" value="UniProtKB-SubCell"/>
</dbReference>